<accession>A0A9N8ZVE1</accession>
<feature type="region of interest" description="Disordered" evidence="1">
    <location>
        <begin position="20"/>
        <end position="85"/>
    </location>
</feature>
<reference evidence="2" key="1">
    <citation type="submission" date="2021-06" db="EMBL/GenBank/DDBJ databases">
        <authorList>
            <person name="Kallberg Y."/>
            <person name="Tangrot J."/>
            <person name="Rosling A."/>
        </authorList>
    </citation>
    <scope>NUCLEOTIDE SEQUENCE</scope>
    <source>
        <strain evidence="2">MA453B</strain>
    </source>
</reference>
<name>A0A9N8ZVE1_9GLOM</name>
<dbReference type="AlphaFoldDB" id="A0A9N8ZVE1"/>
<sequence length="85" mass="9660">MSTLSTLSFIEDYKPVSAYLSKSKDYEPATTYSDRPVYSPVYSDRHEEYEPTPTCQDKPKVGEGEGKKGSEEKGREKEERVMVVS</sequence>
<dbReference type="EMBL" id="CAJVPY010001120">
    <property type="protein sequence ID" value="CAG8508072.1"/>
    <property type="molecule type" value="Genomic_DNA"/>
</dbReference>
<dbReference type="OrthoDB" id="2389673at2759"/>
<evidence type="ECO:0000256" key="1">
    <source>
        <dbReference type="SAM" id="MobiDB-lite"/>
    </source>
</evidence>
<proteinExistence type="predicted"/>
<organism evidence="2 3">
    <name type="scientific">Dentiscutata erythropus</name>
    <dbReference type="NCBI Taxonomy" id="1348616"/>
    <lineage>
        <taxon>Eukaryota</taxon>
        <taxon>Fungi</taxon>
        <taxon>Fungi incertae sedis</taxon>
        <taxon>Mucoromycota</taxon>
        <taxon>Glomeromycotina</taxon>
        <taxon>Glomeromycetes</taxon>
        <taxon>Diversisporales</taxon>
        <taxon>Gigasporaceae</taxon>
        <taxon>Dentiscutata</taxon>
    </lineage>
</organism>
<keyword evidence="3" id="KW-1185">Reference proteome</keyword>
<evidence type="ECO:0000313" key="2">
    <source>
        <dbReference type="EMBL" id="CAG8508072.1"/>
    </source>
</evidence>
<feature type="compositionally biased region" description="Basic and acidic residues" evidence="1">
    <location>
        <begin position="57"/>
        <end position="85"/>
    </location>
</feature>
<protein>
    <submittedName>
        <fullName evidence="2">10913_t:CDS:1</fullName>
    </submittedName>
</protein>
<gene>
    <name evidence="2" type="ORF">DERYTH_LOCUS3243</name>
</gene>
<comment type="caution">
    <text evidence="2">The sequence shown here is derived from an EMBL/GenBank/DDBJ whole genome shotgun (WGS) entry which is preliminary data.</text>
</comment>
<evidence type="ECO:0000313" key="3">
    <source>
        <dbReference type="Proteomes" id="UP000789405"/>
    </source>
</evidence>
<dbReference type="Proteomes" id="UP000789405">
    <property type="component" value="Unassembled WGS sequence"/>
</dbReference>